<comment type="similarity">
    <text evidence="4 13">In the N-terminal section; belongs to the cytidine and deoxycytidylate deaminase family.</text>
</comment>
<evidence type="ECO:0000256" key="5">
    <source>
        <dbReference type="ARBA" id="ARBA00007417"/>
    </source>
</evidence>
<comment type="catalytic activity">
    <reaction evidence="13">
        <text>2,5-diamino-6-hydroxy-4-(5-phosphoribosylamino)-pyrimidine + H2O + H(+) = 5-amino-6-(5-phospho-D-ribosylamino)uracil + NH4(+)</text>
        <dbReference type="Rhea" id="RHEA:21868"/>
        <dbReference type="ChEBI" id="CHEBI:15377"/>
        <dbReference type="ChEBI" id="CHEBI:15378"/>
        <dbReference type="ChEBI" id="CHEBI:28938"/>
        <dbReference type="ChEBI" id="CHEBI:58453"/>
        <dbReference type="ChEBI" id="CHEBI:58614"/>
        <dbReference type="EC" id="3.5.4.26"/>
    </reaction>
</comment>
<evidence type="ECO:0000256" key="13">
    <source>
        <dbReference type="PIRNR" id="PIRNR006769"/>
    </source>
</evidence>
<dbReference type="Pfam" id="PF01872">
    <property type="entry name" value="RibD_C"/>
    <property type="match status" value="1"/>
</dbReference>
<accession>A0A4P9K828</accession>
<dbReference type="PIRSF" id="PIRSF006769">
    <property type="entry name" value="RibD"/>
    <property type="match status" value="1"/>
</dbReference>
<dbReference type="InterPro" id="IPR004794">
    <property type="entry name" value="Eubact_RibD"/>
</dbReference>
<feature type="domain" description="CMP/dCMP-type deaminase" evidence="17">
    <location>
        <begin position="14"/>
        <end position="141"/>
    </location>
</feature>
<dbReference type="Pfam" id="PF00383">
    <property type="entry name" value="dCMP_cyt_deam_1"/>
    <property type="match status" value="1"/>
</dbReference>
<dbReference type="NCBIfam" id="TIGR00326">
    <property type="entry name" value="eubact_ribD"/>
    <property type="match status" value="1"/>
</dbReference>
<dbReference type="InterPro" id="IPR024072">
    <property type="entry name" value="DHFR-like_dom_sf"/>
</dbReference>
<reference evidence="18 19" key="1">
    <citation type="submission" date="2019-05" db="EMBL/GenBank/DDBJ databases">
        <title>Thiomicrorhabdus sediminis sp. nov, a novel sulfur-oxidizing bacterium isolated from coastal sediment.</title>
        <authorList>
            <person name="Liu X."/>
        </authorList>
    </citation>
    <scope>NUCLEOTIDE SEQUENCE [LARGE SCALE GENOMIC DNA]</scope>
    <source>
        <strain evidence="18 19">G1</strain>
    </source>
</reference>
<dbReference type="GO" id="GO:0050661">
    <property type="term" value="F:NADP binding"/>
    <property type="evidence" value="ECO:0007669"/>
    <property type="project" value="InterPro"/>
</dbReference>
<proteinExistence type="inferred from homology"/>
<dbReference type="GO" id="GO:0009231">
    <property type="term" value="P:riboflavin biosynthetic process"/>
    <property type="evidence" value="ECO:0007669"/>
    <property type="project" value="UniProtKB-UniPathway"/>
</dbReference>
<evidence type="ECO:0000256" key="6">
    <source>
        <dbReference type="ARBA" id="ARBA00022619"/>
    </source>
</evidence>
<dbReference type="InterPro" id="IPR002734">
    <property type="entry name" value="RibDG_C"/>
</dbReference>
<feature type="active site" description="Proton donor" evidence="14">
    <location>
        <position position="65"/>
    </location>
</feature>
<dbReference type="KEGG" id="thig:FE785_07075"/>
<dbReference type="PANTHER" id="PTHR38011:SF7">
    <property type="entry name" value="2,5-DIAMINO-6-RIBOSYLAMINO-4(3H)-PYRIMIDINONE 5'-PHOSPHATE REDUCTASE"/>
    <property type="match status" value="1"/>
</dbReference>
<feature type="binding site" evidence="16">
    <location>
        <position position="102"/>
    </location>
    <ligand>
        <name>Zn(2+)</name>
        <dbReference type="ChEBI" id="CHEBI:29105"/>
        <note>catalytic</note>
    </ligand>
</feature>
<keyword evidence="8 13" id="KW-0378">Hydrolase</keyword>
<evidence type="ECO:0000313" key="19">
    <source>
        <dbReference type="Proteomes" id="UP000304864"/>
    </source>
</evidence>
<evidence type="ECO:0000256" key="12">
    <source>
        <dbReference type="ARBA" id="ARBA00023268"/>
    </source>
</evidence>
<sequence>MVSQKPNKPSSQIEKDVYYMQLAIELAEQGRYSTKPNPAVGCVLVKDGRIIGQGWHKKAGQPHAERMALADAKQLGNDAKIAGCTAYVTLEPCSHYGRTPPCADGLVEAQVARVVVAMQDPNPLVAGDGMQKLLKAGIEVEVGVLQQQAEQLNLGFAKRMSCKRPYVRLKTASSLDGRTALNNGQSKWITGALSRQQVHRLRAQSGALITGINTVLADDPSLTVRLEAKWLAEHHLDEILAQPLRVVLDSRLQIPADAKLLTEPGETLIFCTQTAFQDNAEKAAQLTAAGISVIALAATNAKQIDLAGVLDYLGQEKQINDVMVEAGATLAGKFIEQNLVDELHSFIAPCLLGNQAKALFNLPEMHRMDEKIEFTMLSCQNLENDLYCIFQPKPLAKLDK</sequence>
<dbReference type="FunFam" id="3.40.140.10:FF:000025">
    <property type="entry name" value="Riboflavin biosynthesis protein RibD"/>
    <property type="match status" value="1"/>
</dbReference>
<keyword evidence="12" id="KW-0511">Multifunctional enzyme</keyword>
<evidence type="ECO:0000313" key="18">
    <source>
        <dbReference type="EMBL" id="QCU90407.1"/>
    </source>
</evidence>
<dbReference type="InterPro" id="IPR011549">
    <property type="entry name" value="RibD_C"/>
</dbReference>
<evidence type="ECO:0000259" key="17">
    <source>
        <dbReference type="PROSITE" id="PS51747"/>
    </source>
</evidence>
<feature type="binding site" evidence="15">
    <location>
        <position position="188"/>
    </location>
    <ligand>
        <name>NADP(+)</name>
        <dbReference type="ChEBI" id="CHEBI:58349"/>
    </ligand>
</feature>
<evidence type="ECO:0000256" key="16">
    <source>
        <dbReference type="PIRSR" id="PIRSR006769-3"/>
    </source>
</evidence>
<evidence type="ECO:0000256" key="2">
    <source>
        <dbReference type="ARBA" id="ARBA00004882"/>
    </source>
</evidence>
<dbReference type="SUPFAM" id="SSF53597">
    <property type="entry name" value="Dihydrofolate reductase-like"/>
    <property type="match status" value="1"/>
</dbReference>
<dbReference type="PROSITE" id="PS00903">
    <property type="entry name" value="CYT_DCMP_DEAMINASES_1"/>
    <property type="match status" value="1"/>
</dbReference>
<comment type="cofactor">
    <cofactor evidence="13 16">
        <name>Zn(2+)</name>
        <dbReference type="ChEBI" id="CHEBI:29105"/>
    </cofactor>
    <text evidence="13 16">Binds 1 zinc ion.</text>
</comment>
<evidence type="ECO:0000256" key="9">
    <source>
        <dbReference type="ARBA" id="ARBA00022833"/>
    </source>
</evidence>
<evidence type="ECO:0000256" key="3">
    <source>
        <dbReference type="ARBA" id="ARBA00004910"/>
    </source>
</evidence>
<evidence type="ECO:0000256" key="10">
    <source>
        <dbReference type="ARBA" id="ARBA00022857"/>
    </source>
</evidence>
<feature type="binding site" evidence="16">
    <location>
        <position position="93"/>
    </location>
    <ligand>
        <name>Zn(2+)</name>
        <dbReference type="ChEBI" id="CHEBI:29105"/>
        <note>catalytic</note>
    </ligand>
</feature>
<evidence type="ECO:0000256" key="7">
    <source>
        <dbReference type="ARBA" id="ARBA00022723"/>
    </source>
</evidence>
<dbReference type="PANTHER" id="PTHR38011">
    <property type="entry name" value="DIHYDROFOLATE REDUCTASE FAMILY PROTEIN (AFU_ORTHOLOGUE AFUA_8G06820)"/>
    <property type="match status" value="1"/>
</dbReference>
<keyword evidence="19" id="KW-1185">Reference proteome</keyword>
<dbReference type="InterPro" id="IPR050765">
    <property type="entry name" value="Riboflavin_Biosynth_HTPR"/>
</dbReference>
<dbReference type="EMBL" id="CP040602">
    <property type="protein sequence ID" value="QCU90407.1"/>
    <property type="molecule type" value="Genomic_DNA"/>
</dbReference>
<dbReference type="EC" id="1.1.1.193" evidence="13"/>
<evidence type="ECO:0000256" key="15">
    <source>
        <dbReference type="PIRSR" id="PIRSR006769-2"/>
    </source>
</evidence>
<dbReference type="GO" id="GO:0008835">
    <property type="term" value="F:diaminohydroxyphosphoribosylaminopyrimidine deaminase activity"/>
    <property type="evidence" value="ECO:0007669"/>
    <property type="project" value="UniProtKB-EC"/>
</dbReference>
<feature type="binding site" evidence="15">
    <location>
        <position position="186"/>
    </location>
    <ligand>
        <name>substrate</name>
    </ligand>
</feature>
<feature type="binding site" evidence="16">
    <location>
        <position position="63"/>
    </location>
    <ligand>
        <name>Zn(2+)</name>
        <dbReference type="ChEBI" id="CHEBI:29105"/>
        <note>catalytic</note>
    </ligand>
</feature>
<dbReference type="InterPro" id="IPR016192">
    <property type="entry name" value="APOBEC/CMP_deaminase_Zn-bd"/>
</dbReference>
<comment type="similarity">
    <text evidence="5 13">In the C-terminal section; belongs to the HTP reductase family.</text>
</comment>
<dbReference type="InterPro" id="IPR016193">
    <property type="entry name" value="Cytidine_deaminase-like"/>
</dbReference>
<dbReference type="Gene3D" id="3.40.430.10">
    <property type="entry name" value="Dihydrofolate Reductase, subunit A"/>
    <property type="match status" value="1"/>
</dbReference>
<evidence type="ECO:0000256" key="11">
    <source>
        <dbReference type="ARBA" id="ARBA00023002"/>
    </source>
</evidence>
<feature type="binding site" evidence="15">
    <location>
        <position position="222"/>
    </location>
    <ligand>
        <name>substrate</name>
    </ligand>
</feature>
<dbReference type="InterPro" id="IPR002125">
    <property type="entry name" value="CMP_dCMP_dom"/>
</dbReference>
<feature type="binding site" evidence="15">
    <location>
        <position position="218"/>
    </location>
    <ligand>
        <name>NADP(+)</name>
        <dbReference type="ChEBI" id="CHEBI:58349"/>
    </ligand>
</feature>
<organism evidence="18 19">
    <name type="scientific">Thiomicrorhabdus sediminis</name>
    <dbReference type="NCBI Taxonomy" id="2580412"/>
    <lineage>
        <taxon>Bacteria</taxon>
        <taxon>Pseudomonadati</taxon>
        <taxon>Pseudomonadota</taxon>
        <taxon>Gammaproteobacteria</taxon>
        <taxon>Thiotrichales</taxon>
        <taxon>Piscirickettsiaceae</taxon>
        <taxon>Thiomicrorhabdus</taxon>
    </lineage>
</organism>
<comment type="function">
    <text evidence="1 13">Converts 2,5-diamino-6-(ribosylamino)-4(3h)-pyrimidinone 5'-phosphate into 5-amino-6-(ribosylamino)-2,4(1h,3h)-pyrimidinedione 5'-phosphate.</text>
</comment>
<keyword evidence="11 13" id="KW-0560">Oxidoreductase</keyword>
<feature type="binding site" evidence="15">
    <location>
        <position position="202"/>
    </location>
    <ligand>
        <name>substrate</name>
    </ligand>
</feature>
<dbReference type="CDD" id="cd01284">
    <property type="entry name" value="Riboflavin_deaminase-reductase"/>
    <property type="match status" value="1"/>
</dbReference>
<protein>
    <recommendedName>
        <fullName evidence="13">Riboflavin biosynthesis protein RibD</fullName>
    </recommendedName>
    <domain>
        <recommendedName>
            <fullName evidence="13">Diaminohydroxyphosphoribosylaminopyrimidine deaminase</fullName>
            <shortName evidence="13">DRAP deaminase</shortName>
            <ecNumber evidence="13">3.5.4.26</ecNumber>
        </recommendedName>
        <alternativeName>
            <fullName evidence="13">Riboflavin-specific deaminase</fullName>
        </alternativeName>
    </domain>
    <domain>
        <recommendedName>
            <fullName evidence="13">5-amino-6-(5-phosphoribosylamino)uracil reductase</fullName>
            <ecNumber evidence="13">1.1.1.193</ecNumber>
        </recommendedName>
        <alternativeName>
            <fullName evidence="13">HTP reductase</fullName>
        </alternativeName>
    </domain>
</protein>
<dbReference type="Proteomes" id="UP000304864">
    <property type="component" value="Chromosome"/>
</dbReference>
<gene>
    <name evidence="18" type="primary">ribD</name>
    <name evidence="18" type="ORF">FE785_07075</name>
</gene>
<feature type="binding site" evidence="15">
    <location>
        <position position="225"/>
    </location>
    <ligand>
        <name>substrate</name>
    </ligand>
</feature>
<evidence type="ECO:0000256" key="8">
    <source>
        <dbReference type="ARBA" id="ARBA00022801"/>
    </source>
</evidence>
<name>A0A4P9K828_9GAMM</name>
<feature type="binding site" evidence="15">
    <location>
        <position position="172"/>
    </location>
    <ligand>
        <name>NADP(+)</name>
        <dbReference type="ChEBI" id="CHEBI:58349"/>
    </ligand>
</feature>
<dbReference type="UniPathway" id="UPA00275">
    <property type="reaction ID" value="UER00401"/>
</dbReference>
<evidence type="ECO:0000256" key="4">
    <source>
        <dbReference type="ARBA" id="ARBA00005259"/>
    </source>
</evidence>
<keyword evidence="10 13" id="KW-0521">NADP</keyword>
<dbReference type="PROSITE" id="PS51747">
    <property type="entry name" value="CYT_DCMP_DEAMINASES_2"/>
    <property type="match status" value="1"/>
</dbReference>
<feature type="binding site" evidence="15">
    <location>
        <position position="214"/>
    </location>
    <ligand>
        <name>NADP(+)</name>
        <dbReference type="ChEBI" id="CHEBI:58349"/>
    </ligand>
</feature>
<feature type="binding site" evidence="15">
    <location>
        <position position="325"/>
    </location>
    <ligand>
        <name>substrate</name>
    </ligand>
</feature>
<dbReference type="GO" id="GO:0008270">
    <property type="term" value="F:zinc ion binding"/>
    <property type="evidence" value="ECO:0007669"/>
    <property type="project" value="InterPro"/>
</dbReference>
<dbReference type="OrthoDB" id="9800865at2"/>
<dbReference type="EC" id="3.5.4.26" evidence="13"/>
<keyword evidence="6 13" id="KW-0686">Riboflavin biosynthesis</keyword>
<dbReference type="NCBIfam" id="TIGR00227">
    <property type="entry name" value="ribD_Cterm"/>
    <property type="match status" value="1"/>
</dbReference>
<comment type="pathway">
    <text evidence="3 13">Cofactor biosynthesis; riboflavin biosynthesis; 5-amino-6-(D-ribitylamino)uracil from GTP: step 3/4.</text>
</comment>
<dbReference type="GO" id="GO:0008703">
    <property type="term" value="F:5-amino-6-(5-phosphoribosylamino)uracil reductase activity"/>
    <property type="evidence" value="ECO:0007669"/>
    <property type="project" value="UniProtKB-EC"/>
</dbReference>
<dbReference type="SUPFAM" id="SSF53927">
    <property type="entry name" value="Cytidine deaminase-like"/>
    <property type="match status" value="1"/>
</dbReference>
<evidence type="ECO:0000256" key="1">
    <source>
        <dbReference type="ARBA" id="ARBA00002151"/>
    </source>
</evidence>
<comment type="catalytic activity">
    <reaction evidence="13">
        <text>5-amino-6-(5-phospho-D-ribitylamino)uracil + NADP(+) = 5-amino-6-(5-phospho-D-ribosylamino)uracil + NADPH + H(+)</text>
        <dbReference type="Rhea" id="RHEA:17845"/>
        <dbReference type="ChEBI" id="CHEBI:15378"/>
        <dbReference type="ChEBI" id="CHEBI:57783"/>
        <dbReference type="ChEBI" id="CHEBI:58349"/>
        <dbReference type="ChEBI" id="CHEBI:58421"/>
        <dbReference type="ChEBI" id="CHEBI:58453"/>
        <dbReference type="EC" id="1.1.1.193"/>
    </reaction>
</comment>
<feature type="binding site" evidence="15">
    <location>
        <position position="250"/>
    </location>
    <ligand>
        <name>NADP(+)</name>
        <dbReference type="ChEBI" id="CHEBI:58349"/>
    </ligand>
</feature>
<dbReference type="AlphaFoldDB" id="A0A4P9K828"/>
<keyword evidence="9 13" id="KW-0862">Zinc</keyword>
<comment type="pathway">
    <text evidence="2 13">Cofactor biosynthesis; riboflavin biosynthesis; 5-amino-6-(D-ribitylamino)uracil from GTP: step 2/4.</text>
</comment>
<evidence type="ECO:0000256" key="14">
    <source>
        <dbReference type="PIRSR" id="PIRSR006769-1"/>
    </source>
</evidence>
<dbReference type="Gene3D" id="3.40.140.10">
    <property type="entry name" value="Cytidine Deaminase, domain 2"/>
    <property type="match status" value="1"/>
</dbReference>
<dbReference type="RefSeq" id="WP_138565082.1">
    <property type="nucleotide sequence ID" value="NZ_CP040602.1"/>
</dbReference>
<keyword evidence="7 13" id="KW-0479">Metal-binding</keyword>